<protein>
    <submittedName>
        <fullName evidence="1">Uncharacterized protein</fullName>
    </submittedName>
</protein>
<dbReference type="Proteomes" id="UP000011201">
    <property type="component" value="Unassembled WGS sequence"/>
</dbReference>
<comment type="caution">
    <text evidence="1">The sequence shown here is derived from an EMBL/GenBank/DDBJ whole genome shotgun (WGS) entry which is preliminary data.</text>
</comment>
<dbReference type="PATRIC" id="fig|927668.3.peg.4057"/>
<evidence type="ECO:0000313" key="2">
    <source>
        <dbReference type="Proteomes" id="UP000011201"/>
    </source>
</evidence>
<name>L8MZA7_9CYAN</name>
<dbReference type="AlphaFoldDB" id="L8MZA7"/>
<proteinExistence type="predicted"/>
<dbReference type="EMBL" id="ALWB01000184">
    <property type="protein sequence ID" value="ELS31313.1"/>
    <property type="molecule type" value="Genomic_DNA"/>
</dbReference>
<accession>L8MZA7</accession>
<sequence>MVFKAQNGYAILSFGVRFQDEWRRNAATRLWDSDLFYSCRQSCLVLPRGARQHYFGFYALRQFMADILTVNQA</sequence>
<organism evidence="1 2">
    <name type="scientific">Pseudanabaena biceps PCC 7429</name>
    <dbReference type="NCBI Taxonomy" id="927668"/>
    <lineage>
        <taxon>Bacteria</taxon>
        <taxon>Bacillati</taxon>
        <taxon>Cyanobacteriota</taxon>
        <taxon>Cyanophyceae</taxon>
        <taxon>Pseudanabaenales</taxon>
        <taxon>Pseudanabaenaceae</taxon>
        <taxon>Pseudanabaena</taxon>
    </lineage>
</organism>
<reference evidence="1 2" key="1">
    <citation type="journal article" date="2013" name="Proc. Natl. Acad. Sci. U.S.A.">
        <title>Improving the coverage of the cyanobacterial phylum using diversity-driven genome sequencing.</title>
        <authorList>
            <person name="Shih P.M."/>
            <person name="Wu D."/>
            <person name="Latifi A."/>
            <person name="Axen S.D."/>
            <person name="Fewer D.P."/>
            <person name="Talla E."/>
            <person name="Calteau A."/>
            <person name="Cai F."/>
            <person name="Tandeau de Marsac N."/>
            <person name="Rippka R."/>
            <person name="Herdman M."/>
            <person name="Sivonen K."/>
            <person name="Coursin T."/>
            <person name="Laurent T."/>
            <person name="Goodwin L."/>
            <person name="Nolan M."/>
            <person name="Davenport K.W."/>
            <person name="Han C.S."/>
            <person name="Rubin E.M."/>
            <person name="Eisen J.A."/>
            <person name="Woyke T."/>
            <person name="Gugger M."/>
            <person name="Kerfeld C.A."/>
        </authorList>
    </citation>
    <scope>NUCLEOTIDE SEQUENCE [LARGE SCALE GENOMIC DNA]</scope>
    <source>
        <strain evidence="1 2">PCC 7429</strain>
    </source>
</reference>
<evidence type="ECO:0000313" key="1">
    <source>
        <dbReference type="EMBL" id="ELS31313.1"/>
    </source>
</evidence>
<gene>
    <name evidence="1" type="ORF">Pse7429DRAFT_3611</name>
</gene>
<keyword evidence="2" id="KW-1185">Reference proteome</keyword>